<dbReference type="Proteomes" id="UP000050741">
    <property type="component" value="Unassembled WGS sequence"/>
</dbReference>
<dbReference type="WBParaSite" id="GPLIN_000313500">
    <property type="protein sequence ID" value="GPLIN_000313500"/>
    <property type="gene ID" value="GPLIN_000313500"/>
</dbReference>
<sequence>MFSYYFLCFCYCTRRTASTNLTRNSHCIINNINKFPSPGLSAGRRIAHLQFLRRHVPFSIAVLRDRCFSNKAAESYCCGTNRCLHCAVGYSCNVSSGQPFCRPHWYGIGLMSYDDETLEEGR</sequence>
<accession>A0A183BR99</accession>
<evidence type="ECO:0000313" key="2">
    <source>
        <dbReference type="WBParaSite" id="GPLIN_000313500"/>
    </source>
</evidence>
<reference evidence="2" key="2">
    <citation type="submission" date="2016-06" db="UniProtKB">
        <authorList>
            <consortium name="WormBaseParasite"/>
        </authorList>
    </citation>
    <scope>IDENTIFICATION</scope>
</reference>
<name>A0A183BR99_GLOPA</name>
<keyword evidence="1" id="KW-1185">Reference proteome</keyword>
<organism evidence="1 2">
    <name type="scientific">Globodera pallida</name>
    <name type="common">Potato cyst nematode worm</name>
    <name type="synonym">Heterodera pallida</name>
    <dbReference type="NCBI Taxonomy" id="36090"/>
    <lineage>
        <taxon>Eukaryota</taxon>
        <taxon>Metazoa</taxon>
        <taxon>Ecdysozoa</taxon>
        <taxon>Nematoda</taxon>
        <taxon>Chromadorea</taxon>
        <taxon>Rhabditida</taxon>
        <taxon>Tylenchina</taxon>
        <taxon>Tylenchomorpha</taxon>
        <taxon>Tylenchoidea</taxon>
        <taxon>Heteroderidae</taxon>
        <taxon>Heteroderinae</taxon>
        <taxon>Globodera</taxon>
    </lineage>
</organism>
<protein>
    <submittedName>
        <fullName evidence="2">Secreted protein</fullName>
    </submittedName>
</protein>
<dbReference type="AlphaFoldDB" id="A0A183BR99"/>
<evidence type="ECO:0000313" key="1">
    <source>
        <dbReference type="Proteomes" id="UP000050741"/>
    </source>
</evidence>
<proteinExistence type="predicted"/>
<reference evidence="1" key="1">
    <citation type="submission" date="2014-05" db="EMBL/GenBank/DDBJ databases">
        <title>The genome and life-stage specific transcriptomes of Globodera pallida elucidate key aspects of plant parasitism by a cyst nematode.</title>
        <authorList>
            <person name="Cotton J.A."/>
            <person name="Lilley C.J."/>
            <person name="Jones L.M."/>
            <person name="Kikuchi T."/>
            <person name="Reid A.J."/>
            <person name="Thorpe P."/>
            <person name="Tsai I.J."/>
            <person name="Beasley H."/>
            <person name="Blok V."/>
            <person name="Cock P.J.A."/>
            <person name="Van den Akker S.E."/>
            <person name="Holroyd N."/>
            <person name="Hunt M."/>
            <person name="Mantelin S."/>
            <person name="Naghra H."/>
            <person name="Pain A."/>
            <person name="Palomares-Rius J.E."/>
            <person name="Zarowiecki M."/>
            <person name="Berriman M."/>
            <person name="Jones J.T."/>
            <person name="Urwin P.E."/>
        </authorList>
    </citation>
    <scope>NUCLEOTIDE SEQUENCE [LARGE SCALE GENOMIC DNA]</scope>
    <source>
        <strain evidence="1">Lindley</strain>
    </source>
</reference>